<accession>A0A6A4LEX3</accession>
<protein>
    <submittedName>
        <fullName evidence="2">Uncharacterized protein</fullName>
    </submittedName>
</protein>
<evidence type="ECO:0000313" key="3">
    <source>
        <dbReference type="Proteomes" id="UP000428333"/>
    </source>
</evidence>
<dbReference type="Proteomes" id="UP000428333">
    <property type="component" value="Linkage Group LG07"/>
</dbReference>
<dbReference type="AlphaFoldDB" id="A0A6A4LEX3"/>
<proteinExistence type="predicted"/>
<sequence length="198" mass="21129">MFEVWINSIGRAMVQHSRSVTQLEVVNYDSKPRSGLCCVSNDDDNLLQPLNHKTDEQEEDVGIPIRRRLHHPPVLHLEHHQIDPLLVLERRAVVLLRVAGAVRGGGAGGGVRASLDGRRAGRGGPGHPGDVDNRAGPAGLLREAAAGAGGGGEGADGGDHRVRAQDLDQGREFRGSCLRGGGVLRAFRSRREEIGDAS</sequence>
<comment type="caution">
    <text evidence="2">The sequence shown here is derived from an EMBL/GenBank/DDBJ whole genome shotgun (WGS) entry which is preliminary data.</text>
</comment>
<feature type="compositionally biased region" description="Low complexity" evidence="1">
    <location>
        <begin position="134"/>
        <end position="146"/>
    </location>
</feature>
<feature type="compositionally biased region" description="Basic and acidic residues" evidence="1">
    <location>
        <begin position="157"/>
        <end position="170"/>
    </location>
</feature>
<name>A0A6A4LEX3_9ERIC</name>
<evidence type="ECO:0000313" key="2">
    <source>
        <dbReference type="EMBL" id="KAE9456125.1"/>
    </source>
</evidence>
<feature type="non-terminal residue" evidence="2">
    <location>
        <position position="1"/>
    </location>
</feature>
<evidence type="ECO:0000256" key="1">
    <source>
        <dbReference type="SAM" id="MobiDB-lite"/>
    </source>
</evidence>
<dbReference type="EMBL" id="QEFC01001762">
    <property type="protein sequence ID" value="KAE9456125.1"/>
    <property type="molecule type" value="Genomic_DNA"/>
</dbReference>
<reference evidence="2 3" key="1">
    <citation type="journal article" date="2019" name="Genome Biol. Evol.">
        <title>The Rhododendron genome and chromosomal organization provide insight into shared whole-genome duplications across the heath family (Ericaceae).</title>
        <authorList>
            <person name="Soza V.L."/>
            <person name="Lindsley D."/>
            <person name="Waalkes A."/>
            <person name="Ramage E."/>
            <person name="Patwardhan R.P."/>
            <person name="Burton J.N."/>
            <person name="Adey A."/>
            <person name="Kumar A."/>
            <person name="Qiu R."/>
            <person name="Shendure J."/>
            <person name="Hall B."/>
        </authorList>
    </citation>
    <scope>NUCLEOTIDE SEQUENCE [LARGE SCALE GENOMIC DNA]</scope>
    <source>
        <strain evidence="2">RSF 1966-606</strain>
    </source>
</reference>
<feature type="region of interest" description="Disordered" evidence="1">
    <location>
        <begin position="106"/>
        <end position="170"/>
    </location>
</feature>
<keyword evidence="3" id="KW-1185">Reference proteome</keyword>
<gene>
    <name evidence="2" type="ORF">C3L33_12000</name>
</gene>
<organism evidence="2 3">
    <name type="scientific">Rhododendron williamsianum</name>
    <dbReference type="NCBI Taxonomy" id="262921"/>
    <lineage>
        <taxon>Eukaryota</taxon>
        <taxon>Viridiplantae</taxon>
        <taxon>Streptophyta</taxon>
        <taxon>Embryophyta</taxon>
        <taxon>Tracheophyta</taxon>
        <taxon>Spermatophyta</taxon>
        <taxon>Magnoliopsida</taxon>
        <taxon>eudicotyledons</taxon>
        <taxon>Gunneridae</taxon>
        <taxon>Pentapetalae</taxon>
        <taxon>asterids</taxon>
        <taxon>Ericales</taxon>
        <taxon>Ericaceae</taxon>
        <taxon>Ericoideae</taxon>
        <taxon>Rhodoreae</taxon>
        <taxon>Rhododendron</taxon>
    </lineage>
</organism>